<feature type="domain" description="Thioredoxin" evidence="10">
    <location>
        <begin position="19"/>
        <end position="176"/>
    </location>
</feature>
<dbReference type="InterPro" id="IPR013766">
    <property type="entry name" value="Thioredoxin_domain"/>
</dbReference>
<evidence type="ECO:0000256" key="5">
    <source>
        <dbReference type="ARBA" id="ARBA00023157"/>
    </source>
</evidence>
<reference evidence="12" key="1">
    <citation type="submission" date="2018-03" db="EMBL/GenBank/DDBJ databases">
        <title>Genome sequencing of Melaminivora sp. strain SC2-7.</title>
        <authorList>
            <person name="Kim S.-J."/>
            <person name="Heo J."/>
            <person name="Ahn J.-H."/>
            <person name="Kwon S.-W."/>
        </authorList>
    </citation>
    <scope>NUCLEOTIDE SEQUENCE [LARGE SCALE GENOMIC DNA]</scope>
    <source>
        <strain evidence="12">SC2-7</strain>
    </source>
</reference>
<dbReference type="OrthoDB" id="9784896at2"/>
<keyword evidence="4 7" id="KW-0574">Periplasm</keyword>
<evidence type="ECO:0000256" key="2">
    <source>
        <dbReference type="ARBA" id="ARBA00005791"/>
    </source>
</evidence>
<dbReference type="PIRSF" id="PIRSF001488">
    <property type="entry name" value="Tdi_protein"/>
    <property type="match status" value="1"/>
</dbReference>
<feature type="signal peptide" evidence="9">
    <location>
        <begin position="1"/>
        <end position="29"/>
    </location>
</feature>
<dbReference type="KEGG" id="melm:C7H73_01430"/>
<dbReference type="GO" id="GO:0016491">
    <property type="term" value="F:oxidoreductase activity"/>
    <property type="evidence" value="ECO:0007669"/>
    <property type="project" value="InterPro"/>
</dbReference>
<comment type="subcellular location">
    <subcellularLocation>
        <location evidence="1 7">Periplasm</location>
    </subcellularLocation>
</comment>
<keyword evidence="6" id="KW-0676">Redox-active center</keyword>
<dbReference type="SUPFAM" id="SSF52833">
    <property type="entry name" value="Thioredoxin-like"/>
    <property type="match status" value="1"/>
</dbReference>
<dbReference type="GO" id="GO:0042597">
    <property type="term" value="C:periplasmic space"/>
    <property type="evidence" value="ECO:0007669"/>
    <property type="project" value="UniProtKB-SubCell"/>
</dbReference>
<dbReference type="CDD" id="cd03019">
    <property type="entry name" value="DsbA_DsbA"/>
    <property type="match status" value="1"/>
</dbReference>
<accession>A0A2P1NHD1</accession>
<feature type="disulfide bond" description="Redox-active" evidence="8">
    <location>
        <begin position="67"/>
        <end position="70"/>
    </location>
</feature>
<dbReference type="RefSeq" id="WP_106845025.1">
    <property type="nucleotide sequence ID" value="NZ_CP027792.1"/>
</dbReference>
<evidence type="ECO:0000256" key="7">
    <source>
        <dbReference type="PIRNR" id="PIRNR001488"/>
    </source>
</evidence>
<dbReference type="InterPro" id="IPR050824">
    <property type="entry name" value="Thiol_disulfide_DsbA"/>
</dbReference>
<evidence type="ECO:0000256" key="8">
    <source>
        <dbReference type="PIRSR" id="PIRSR001488-1"/>
    </source>
</evidence>
<protein>
    <recommendedName>
        <fullName evidence="7">Thiol:disulfide interchange protein</fullName>
    </recommendedName>
</protein>
<dbReference type="Gene3D" id="3.40.30.10">
    <property type="entry name" value="Glutaredoxin"/>
    <property type="match status" value="1"/>
</dbReference>
<keyword evidence="5 7" id="KW-1015">Disulfide bond</keyword>
<name>A0A2P1NHD1_9BURK</name>
<dbReference type="InterPro" id="IPR036249">
    <property type="entry name" value="Thioredoxin-like_sf"/>
</dbReference>
<dbReference type="Proteomes" id="UP000241829">
    <property type="component" value="Chromosome"/>
</dbReference>
<organism evidence="11 12">
    <name type="scientific">Pulveribacter suum</name>
    <dbReference type="NCBI Taxonomy" id="2116657"/>
    <lineage>
        <taxon>Bacteria</taxon>
        <taxon>Pseudomonadati</taxon>
        <taxon>Pseudomonadota</taxon>
        <taxon>Betaproteobacteria</taxon>
        <taxon>Burkholderiales</taxon>
        <taxon>Comamonadaceae</taxon>
        <taxon>Pulveribacter</taxon>
    </lineage>
</organism>
<dbReference type="PANTHER" id="PTHR35891:SF3">
    <property type="entry name" value="THIOL:DISULFIDE INTERCHANGE PROTEIN DSBL"/>
    <property type="match status" value="1"/>
</dbReference>
<dbReference type="PANTHER" id="PTHR35891">
    <property type="entry name" value="THIOL:DISULFIDE INTERCHANGE PROTEIN DSBA"/>
    <property type="match status" value="1"/>
</dbReference>
<dbReference type="PROSITE" id="PS51352">
    <property type="entry name" value="THIOREDOXIN_2"/>
    <property type="match status" value="1"/>
</dbReference>
<evidence type="ECO:0000256" key="3">
    <source>
        <dbReference type="ARBA" id="ARBA00022729"/>
    </source>
</evidence>
<evidence type="ECO:0000313" key="11">
    <source>
        <dbReference type="EMBL" id="AVP56464.1"/>
    </source>
</evidence>
<dbReference type="Pfam" id="PF01323">
    <property type="entry name" value="DSBA"/>
    <property type="match status" value="1"/>
</dbReference>
<evidence type="ECO:0000256" key="4">
    <source>
        <dbReference type="ARBA" id="ARBA00022764"/>
    </source>
</evidence>
<dbReference type="InterPro" id="IPR001853">
    <property type="entry name" value="DSBA-like_thioredoxin_dom"/>
</dbReference>
<comment type="similarity">
    <text evidence="2">Belongs to the thioredoxin family. DsbA subfamily.</text>
</comment>
<proteinExistence type="inferred from homology"/>
<dbReference type="AlphaFoldDB" id="A0A2P1NHD1"/>
<evidence type="ECO:0000313" key="12">
    <source>
        <dbReference type="Proteomes" id="UP000241829"/>
    </source>
</evidence>
<keyword evidence="12" id="KW-1185">Reference proteome</keyword>
<feature type="chain" id="PRO_5015141179" description="Thiol:disulfide interchange protein" evidence="9">
    <location>
        <begin position="30"/>
        <end position="219"/>
    </location>
</feature>
<evidence type="ECO:0000256" key="9">
    <source>
        <dbReference type="SAM" id="SignalP"/>
    </source>
</evidence>
<gene>
    <name evidence="11" type="ORF">C7H73_01430</name>
</gene>
<keyword evidence="3 9" id="KW-0732">Signal</keyword>
<dbReference type="InterPro" id="IPR023205">
    <property type="entry name" value="DsbA/DsbL"/>
</dbReference>
<evidence type="ECO:0000256" key="6">
    <source>
        <dbReference type="ARBA" id="ARBA00023284"/>
    </source>
</evidence>
<dbReference type="EMBL" id="CP027792">
    <property type="protein sequence ID" value="AVP56464.1"/>
    <property type="molecule type" value="Genomic_DNA"/>
</dbReference>
<evidence type="ECO:0000256" key="1">
    <source>
        <dbReference type="ARBA" id="ARBA00004418"/>
    </source>
</evidence>
<evidence type="ECO:0000259" key="10">
    <source>
        <dbReference type="PROSITE" id="PS51352"/>
    </source>
</evidence>
<sequence>MNRREFSLSTASVLAISALGLPLATPALAQAPRQFKEGKDYVRLSKPVPSDPGAGKVEVIEFFWYSCSHCNAFEPTFDAWAKGAPKNLVIRRIPVAFNASFAPQQKLYYTLEGMGKLPELHAKVFRAVHVEKLPLNKDELIFEWIGKQGVDVAKFKEVYNSFTVSNQVRKATQLQNDYQVEGVPSMGVAGRYYTDGTMAGNMDNVLRVVEQLAAQAPKS</sequence>